<dbReference type="EMBL" id="MN739106">
    <property type="protein sequence ID" value="QHS89167.1"/>
    <property type="molecule type" value="Genomic_DNA"/>
</dbReference>
<accession>A0A6C0BA84</accession>
<proteinExistence type="predicted"/>
<name>A0A6C0BA84_9ZZZZ</name>
<sequence>MINDAEIKIIFKNPGFQSMSINEQKIPKSIWKSRFWTFFLSNFEKSNLLLEEKTCKICTRA</sequence>
<dbReference type="AlphaFoldDB" id="A0A6C0BA84"/>
<reference evidence="1" key="1">
    <citation type="journal article" date="2020" name="Nature">
        <title>Giant virus diversity and host interactions through global metagenomics.</title>
        <authorList>
            <person name="Schulz F."/>
            <person name="Roux S."/>
            <person name="Paez-Espino D."/>
            <person name="Jungbluth S."/>
            <person name="Walsh D.A."/>
            <person name="Denef V.J."/>
            <person name="McMahon K.D."/>
            <person name="Konstantinidis K.T."/>
            <person name="Eloe-Fadrosh E.A."/>
            <person name="Kyrpides N.C."/>
            <person name="Woyke T."/>
        </authorList>
    </citation>
    <scope>NUCLEOTIDE SEQUENCE</scope>
    <source>
        <strain evidence="1">GVMAG-M-3300010158-59</strain>
    </source>
</reference>
<protein>
    <submittedName>
        <fullName evidence="1">Uncharacterized protein</fullName>
    </submittedName>
</protein>
<organism evidence="1">
    <name type="scientific">viral metagenome</name>
    <dbReference type="NCBI Taxonomy" id="1070528"/>
    <lineage>
        <taxon>unclassified sequences</taxon>
        <taxon>metagenomes</taxon>
        <taxon>organismal metagenomes</taxon>
    </lineage>
</organism>
<evidence type="ECO:0000313" key="1">
    <source>
        <dbReference type="EMBL" id="QHS89167.1"/>
    </source>
</evidence>